<dbReference type="PANTHER" id="PTHR28272:SF1">
    <property type="entry name" value="RIBONUCLEASES P_MRP PROTEIN SUBUNIT POP3"/>
    <property type="match status" value="1"/>
</dbReference>
<evidence type="ECO:0000313" key="2">
    <source>
        <dbReference type="Proteomes" id="UP000007241"/>
    </source>
</evidence>
<dbReference type="AlphaFoldDB" id="F4NXD5"/>
<reference evidence="1 2" key="1">
    <citation type="submission" date="2009-12" db="EMBL/GenBank/DDBJ databases">
        <title>The draft genome of Batrachochytrium dendrobatidis.</title>
        <authorList>
            <consortium name="US DOE Joint Genome Institute (JGI-PGF)"/>
            <person name="Kuo A."/>
            <person name="Salamov A."/>
            <person name="Schmutz J."/>
            <person name="Lucas S."/>
            <person name="Pitluck S."/>
            <person name="Rosenblum E."/>
            <person name="Stajich J."/>
            <person name="Eisen M."/>
            <person name="Grigoriev I.V."/>
        </authorList>
    </citation>
    <scope>NUCLEOTIDE SEQUENCE [LARGE SCALE GENOMIC DNA]</scope>
    <source>
        <strain evidence="2">JAM81 / FGSC 10211</strain>
    </source>
</reference>
<keyword evidence="2" id="KW-1185">Reference proteome</keyword>
<dbReference type="InParanoid" id="F4NXD5"/>
<sequence length="357" mass="39455">MTSKPTKRSATVALDASLQNYNKNQIIRAKAPDRRQVFRHVLGTPFVTDWSYPSDAQQKSILTEFCSCASSVGVHRRKLQQQHKSKAHKLKKNDTSTDIEQKDSLVDISTALAPLEDLVVGINDVTKVLEGMIAHKAHLEASKADKQILNKSKKTAQSMPITDALAVPVTQLGCIFVCRGDMPVAHTYSHLPTMAAICSDRFWICAFSAGAEKTLALALGLKRVSVLGIKADSLRFEMVHKLIQQACNKVHIPWLQNPTKVSYLPTNIRAIKTVGLIKTRNTRVTAKSAMSTPQPTVVDTVNKDKQTISLKRSVDELDKYRSKNMPDLASTVDALAKNTTVADSDTDHKKTKINHQH</sequence>
<dbReference type="GO" id="GO:0008033">
    <property type="term" value="P:tRNA processing"/>
    <property type="evidence" value="ECO:0007669"/>
    <property type="project" value="InterPro"/>
</dbReference>
<protein>
    <submittedName>
        <fullName evidence="1">Uncharacterized protein</fullName>
    </submittedName>
</protein>
<dbReference type="OMA" id="AFNCHFP"/>
<dbReference type="RefSeq" id="XP_006677004.1">
    <property type="nucleotide sequence ID" value="XM_006676941.1"/>
</dbReference>
<accession>F4NXD5</accession>
<organism evidence="1 2">
    <name type="scientific">Batrachochytrium dendrobatidis (strain JAM81 / FGSC 10211)</name>
    <name type="common">Frog chytrid fungus</name>
    <dbReference type="NCBI Taxonomy" id="684364"/>
    <lineage>
        <taxon>Eukaryota</taxon>
        <taxon>Fungi</taxon>
        <taxon>Fungi incertae sedis</taxon>
        <taxon>Chytridiomycota</taxon>
        <taxon>Chytridiomycota incertae sedis</taxon>
        <taxon>Chytridiomycetes</taxon>
        <taxon>Rhizophydiales</taxon>
        <taxon>Rhizophydiales incertae sedis</taxon>
        <taxon>Batrachochytrium</taxon>
    </lineage>
</organism>
<dbReference type="GO" id="GO:0006364">
    <property type="term" value="P:rRNA processing"/>
    <property type="evidence" value="ECO:0007669"/>
    <property type="project" value="InterPro"/>
</dbReference>
<dbReference type="EMBL" id="GL882880">
    <property type="protein sequence ID" value="EGF82658.1"/>
    <property type="molecule type" value="Genomic_DNA"/>
</dbReference>
<name>F4NXD5_BATDJ</name>
<dbReference type="PANTHER" id="PTHR28272">
    <property type="entry name" value="RIBONUCLEASES P/MRP PROTEIN SUBUNIT POP3"/>
    <property type="match status" value="1"/>
</dbReference>
<dbReference type="Proteomes" id="UP000007241">
    <property type="component" value="Unassembled WGS sequence"/>
</dbReference>
<dbReference type="OrthoDB" id="20109at2759"/>
<gene>
    <name evidence="1" type="ORF">BATDEDRAFT_86515</name>
</gene>
<dbReference type="STRING" id="684364.F4NXD5"/>
<dbReference type="HOGENOM" id="CLU_776091_0_0_1"/>
<dbReference type="InterPro" id="IPR013241">
    <property type="entry name" value="RNase_P_Pop3"/>
</dbReference>
<proteinExistence type="predicted"/>
<evidence type="ECO:0000313" key="1">
    <source>
        <dbReference type="EMBL" id="EGF82658.1"/>
    </source>
</evidence>
<dbReference type="GeneID" id="18242468"/>